<gene>
    <name evidence="1" type="ORF">Pint_10548</name>
</gene>
<protein>
    <submittedName>
        <fullName evidence="1">Uncharacterized protein</fullName>
    </submittedName>
</protein>
<name>A0ACC0XLK1_9ROSI</name>
<dbReference type="EMBL" id="CM047747">
    <property type="protein sequence ID" value="KAJ0018637.1"/>
    <property type="molecule type" value="Genomic_DNA"/>
</dbReference>
<accession>A0ACC0XLK1</accession>
<dbReference type="Proteomes" id="UP001163603">
    <property type="component" value="Chromosome 12"/>
</dbReference>
<organism evidence="1 2">
    <name type="scientific">Pistacia integerrima</name>
    <dbReference type="NCBI Taxonomy" id="434235"/>
    <lineage>
        <taxon>Eukaryota</taxon>
        <taxon>Viridiplantae</taxon>
        <taxon>Streptophyta</taxon>
        <taxon>Embryophyta</taxon>
        <taxon>Tracheophyta</taxon>
        <taxon>Spermatophyta</taxon>
        <taxon>Magnoliopsida</taxon>
        <taxon>eudicotyledons</taxon>
        <taxon>Gunneridae</taxon>
        <taxon>Pentapetalae</taxon>
        <taxon>rosids</taxon>
        <taxon>malvids</taxon>
        <taxon>Sapindales</taxon>
        <taxon>Anacardiaceae</taxon>
        <taxon>Pistacia</taxon>
    </lineage>
</organism>
<comment type="caution">
    <text evidence="1">The sequence shown here is derived from an EMBL/GenBank/DDBJ whole genome shotgun (WGS) entry which is preliminary data.</text>
</comment>
<evidence type="ECO:0000313" key="2">
    <source>
        <dbReference type="Proteomes" id="UP001163603"/>
    </source>
</evidence>
<proteinExistence type="predicted"/>
<reference evidence="2" key="1">
    <citation type="journal article" date="2023" name="G3 (Bethesda)">
        <title>Genome assembly and association tests identify interacting loci associated with vigor, precocity, and sex in interspecific pistachio rootstocks.</title>
        <authorList>
            <person name="Palmer W."/>
            <person name="Jacygrad E."/>
            <person name="Sagayaradj S."/>
            <person name="Cavanaugh K."/>
            <person name="Han R."/>
            <person name="Bertier L."/>
            <person name="Beede B."/>
            <person name="Kafkas S."/>
            <person name="Golino D."/>
            <person name="Preece J."/>
            <person name="Michelmore R."/>
        </authorList>
    </citation>
    <scope>NUCLEOTIDE SEQUENCE [LARGE SCALE GENOMIC DNA]</scope>
</reference>
<sequence length="74" mass="8459">MGFKLSLIFLLSAVLMMVQSTAFDEANWGRFSNLGIEEEMYGDKNMIESWSGRRQLEDSETISYAALTADKLHY</sequence>
<evidence type="ECO:0000313" key="1">
    <source>
        <dbReference type="EMBL" id="KAJ0018637.1"/>
    </source>
</evidence>
<keyword evidence="2" id="KW-1185">Reference proteome</keyword>